<dbReference type="PANTHER" id="PTHR33991:SF1">
    <property type="entry name" value="DNA REPAIR PROTEIN RECO"/>
    <property type="match status" value="1"/>
</dbReference>
<evidence type="ECO:0000256" key="6">
    <source>
        <dbReference type="ARBA" id="ARBA00023204"/>
    </source>
</evidence>
<dbReference type="Gene3D" id="1.20.1440.120">
    <property type="entry name" value="Recombination protein O, C-terminal domain"/>
    <property type="match status" value="1"/>
</dbReference>
<feature type="domain" description="DNA replication/recombination mediator RecO N-terminal" evidence="9">
    <location>
        <begin position="1"/>
        <end position="76"/>
    </location>
</feature>
<name>A0AAW3ZHT6_9GAMM</name>
<evidence type="ECO:0000256" key="3">
    <source>
        <dbReference type="ARBA" id="ARBA00021310"/>
    </source>
</evidence>
<comment type="caution">
    <text evidence="10">The sequence shown here is derived from an EMBL/GenBank/DDBJ whole genome shotgun (WGS) entry which is preliminary data.</text>
</comment>
<evidence type="ECO:0000259" key="9">
    <source>
        <dbReference type="Pfam" id="PF11967"/>
    </source>
</evidence>
<organism evidence="10 11">
    <name type="scientific">Pseudomarimonas arenosa</name>
    <dbReference type="NCBI Taxonomy" id="2774145"/>
    <lineage>
        <taxon>Bacteria</taxon>
        <taxon>Pseudomonadati</taxon>
        <taxon>Pseudomonadota</taxon>
        <taxon>Gammaproteobacteria</taxon>
        <taxon>Lysobacterales</taxon>
        <taxon>Lysobacteraceae</taxon>
        <taxon>Pseudomarimonas</taxon>
    </lineage>
</organism>
<dbReference type="Pfam" id="PF02565">
    <property type="entry name" value="RecO_C"/>
    <property type="match status" value="1"/>
</dbReference>
<gene>
    <name evidence="8 10" type="primary">recO</name>
    <name evidence="10" type="ORF">IFO71_03575</name>
</gene>
<keyword evidence="11" id="KW-1185">Reference proteome</keyword>
<dbReference type="AlphaFoldDB" id="A0AAW3ZHT6"/>
<dbReference type="SUPFAM" id="SSF57863">
    <property type="entry name" value="ArfGap/RecO-like zinc finger"/>
    <property type="match status" value="1"/>
</dbReference>
<keyword evidence="4 8" id="KW-0227">DNA damage</keyword>
<dbReference type="InterPro" id="IPR003717">
    <property type="entry name" value="RecO"/>
</dbReference>
<dbReference type="GO" id="GO:0006302">
    <property type="term" value="P:double-strand break repair"/>
    <property type="evidence" value="ECO:0007669"/>
    <property type="project" value="TreeGrafter"/>
</dbReference>
<dbReference type="NCBIfam" id="TIGR00613">
    <property type="entry name" value="reco"/>
    <property type="match status" value="1"/>
</dbReference>
<keyword evidence="5 8" id="KW-0233">DNA recombination</keyword>
<reference evidence="10 11" key="1">
    <citation type="submission" date="2020-09" db="EMBL/GenBank/DDBJ databases">
        <title>Pseudoxanthomonas sp. CAU 1598 isolated from sand of Yaerae Beach.</title>
        <authorList>
            <person name="Kim W."/>
        </authorList>
    </citation>
    <scope>NUCLEOTIDE SEQUENCE [LARGE SCALE GENOMIC DNA]</scope>
    <source>
        <strain evidence="10 11">CAU 1598</strain>
    </source>
</reference>
<evidence type="ECO:0000256" key="5">
    <source>
        <dbReference type="ARBA" id="ARBA00023172"/>
    </source>
</evidence>
<dbReference type="InterPro" id="IPR042242">
    <property type="entry name" value="RecO_C"/>
</dbReference>
<dbReference type="Gene3D" id="2.40.50.140">
    <property type="entry name" value="Nucleic acid-binding proteins"/>
    <property type="match status" value="1"/>
</dbReference>
<comment type="similarity">
    <text evidence="2 8">Belongs to the RecO family.</text>
</comment>
<evidence type="ECO:0000256" key="1">
    <source>
        <dbReference type="ARBA" id="ARBA00003065"/>
    </source>
</evidence>
<dbReference type="Proteomes" id="UP000613768">
    <property type="component" value="Unassembled WGS sequence"/>
</dbReference>
<proteinExistence type="inferred from homology"/>
<dbReference type="GO" id="GO:0006310">
    <property type="term" value="P:DNA recombination"/>
    <property type="evidence" value="ECO:0007669"/>
    <property type="project" value="UniProtKB-UniRule"/>
</dbReference>
<dbReference type="HAMAP" id="MF_00201">
    <property type="entry name" value="RecO"/>
    <property type="match status" value="1"/>
</dbReference>
<dbReference type="EMBL" id="JACYTR010000004">
    <property type="protein sequence ID" value="MBD8524814.1"/>
    <property type="molecule type" value="Genomic_DNA"/>
</dbReference>
<comment type="function">
    <text evidence="1 8">Involved in DNA repair and RecF pathway recombination.</text>
</comment>
<accession>A0AAW3ZHT6</accession>
<dbReference type="InterPro" id="IPR022572">
    <property type="entry name" value="DNA_rep/recomb_RecO_N"/>
</dbReference>
<protein>
    <recommendedName>
        <fullName evidence="3 8">DNA repair protein RecO</fullName>
    </recommendedName>
    <alternativeName>
        <fullName evidence="7 8">Recombination protein O</fullName>
    </alternativeName>
</protein>
<evidence type="ECO:0000256" key="2">
    <source>
        <dbReference type="ARBA" id="ARBA00007452"/>
    </source>
</evidence>
<dbReference type="RefSeq" id="WP_192028154.1">
    <property type="nucleotide sequence ID" value="NZ_JACYTR010000004.1"/>
</dbReference>
<dbReference type="SUPFAM" id="SSF50249">
    <property type="entry name" value="Nucleic acid-binding proteins"/>
    <property type="match status" value="1"/>
</dbReference>
<keyword evidence="6 8" id="KW-0234">DNA repair</keyword>
<dbReference type="InterPro" id="IPR012340">
    <property type="entry name" value="NA-bd_OB-fold"/>
</dbReference>
<dbReference type="PANTHER" id="PTHR33991">
    <property type="entry name" value="DNA REPAIR PROTEIN RECO"/>
    <property type="match status" value="1"/>
</dbReference>
<dbReference type="GO" id="GO:0043590">
    <property type="term" value="C:bacterial nucleoid"/>
    <property type="evidence" value="ECO:0007669"/>
    <property type="project" value="TreeGrafter"/>
</dbReference>
<evidence type="ECO:0000313" key="11">
    <source>
        <dbReference type="Proteomes" id="UP000613768"/>
    </source>
</evidence>
<dbReference type="InterPro" id="IPR037278">
    <property type="entry name" value="ARFGAP/RecO"/>
</dbReference>
<evidence type="ECO:0000313" key="10">
    <source>
        <dbReference type="EMBL" id="MBD8524814.1"/>
    </source>
</evidence>
<evidence type="ECO:0000256" key="4">
    <source>
        <dbReference type="ARBA" id="ARBA00022763"/>
    </source>
</evidence>
<sequence>MEEEYPAYVLHARPYRETSLLIELLVLGLGRVGCVARGVRGARAAARRAVLQPLQPLQIRLTGRGELAQLQSAEAAGPAIRLNGDALLAAFYLNELFVRLLPRGESQDALFLCYARSLGELEQGLAIAPVIRAAEYALLSCGGSMPPVDVDVSNQPLHPEQCYMFDPERGAIPCETPGKGSLRGAALLALQSGAPLSVPDAQALRQLMRGLIEAQLGGRPLNSWGLLAGLKQHA</sequence>
<evidence type="ECO:0000256" key="8">
    <source>
        <dbReference type="HAMAP-Rule" id="MF_00201"/>
    </source>
</evidence>
<evidence type="ECO:0000256" key="7">
    <source>
        <dbReference type="ARBA" id="ARBA00033409"/>
    </source>
</evidence>
<dbReference type="Pfam" id="PF11967">
    <property type="entry name" value="RecO_N"/>
    <property type="match status" value="1"/>
</dbReference>